<evidence type="ECO:0000256" key="9">
    <source>
        <dbReference type="NCBIfam" id="TIGR00751"/>
    </source>
</evidence>
<dbReference type="Gene3D" id="1.10.357.140">
    <property type="entry name" value="UbiA prenyltransferase"/>
    <property type="match status" value="1"/>
</dbReference>
<comment type="pathway">
    <text evidence="8">Quinol/quinone metabolism; menaquinone biosynthesis; menaquinol from 1,4-dihydroxy-2-naphthoate: step 1/2.</text>
</comment>
<dbReference type="InterPro" id="IPR026046">
    <property type="entry name" value="UBIAD1"/>
</dbReference>
<proteinExistence type="inferred from homology"/>
<comment type="catalytic activity">
    <reaction evidence="8">
        <text>an all-trans-polyprenyl diphosphate + 1,4-dihydroxy-2-naphthoate + H(+) = a 2-demethylmenaquinol + CO2 + diphosphate</text>
        <dbReference type="Rhea" id="RHEA:26478"/>
        <dbReference type="Rhea" id="RHEA-COMP:9563"/>
        <dbReference type="Rhea" id="RHEA-COMP:9564"/>
        <dbReference type="ChEBI" id="CHEBI:11173"/>
        <dbReference type="ChEBI" id="CHEBI:15378"/>
        <dbReference type="ChEBI" id="CHEBI:16526"/>
        <dbReference type="ChEBI" id="CHEBI:33019"/>
        <dbReference type="ChEBI" id="CHEBI:55437"/>
        <dbReference type="ChEBI" id="CHEBI:58914"/>
        <dbReference type="EC" id="2.5.1.74"/>
    </reaction>
</comment>
<organism evidence="10 11">
    <name type="scientific">Terribacillus saccharophilus</name>
    <dbReference type="NCBI Taxonomy" id="361277"/>
    <lineage>
        <taxon>Bacteria</taxon>
        <taxon>Bacillati</taxon>
        <taxon>Bacillota</taxon>
        <taxon>Bacilli</taxon>
        <taxon>Bacillales</taxon>
        <taxon>Bacillaceae</taxon>
        <taxon>Terribacillus</taxon>
    </lineage>
</organism>
<dbReference type="OrthoDB" id="9767568at2"/>
<dbReference type="Pfam" id="PF01040">
    <property type="entry name" value="UbiA"/>
    <property type="match status" value="1"/>
</dbReference>
<reference evidence="10 11" key="1">
    <citation type="submission" date="2014-07" db="EMBL/GenBank/DDBJ databases">
        <title>Complete genome sequence of a moderately halophilic bacterium Terribacillus aidingensis MP602, isolated from Cryptomeria fortunei in Tianmu mountain in China.</title>
        <authorList>
            <person name="Wang Y."/>
            <person name="Lu P."/>
            <person name="Zhang L."/>
        </authorList>
    </citation>
    <scope>NUCLEOTIDE SEQUENCE [LARGE SCALE GENOMIC DNA]</scope>
    <source>
        <strain evidence="10 11">MP602</strain>
    </source>
</reference>
<dbReference type="InterPro" id="IPR000537">
    <property type="entry name" value="UbiA_prenyltransferase"/>
</dbReference>
<dbReference type="Proteomes" id="UP000027980">
    <property type="component" value="Chromosome"/>
</dbReference>
<feature type="transmembrane region" description="Helical" evidence="8">
    <location>
        <begin position="183"/>
        <end position="203"/>
    </location>
</feature>
<dbReference type="HOGENOM" id="CLU_043611_3_0_9"/>
<keyword evidence="4 8" id="KW-0808">Transferase</keyword>
<dbReference type="EMBL" id="CP008876">
    <property type="protein sequence ID" value="AIF68250.1"/>
    <property type="molecule type" value="Genomic_DNA"/>
</dbReference>
<keyword evidence="6 8" id="KW-1133">Transmembrane helix</keyword>
<comment type="function">
    <text evidence="8">Conversion of 1,4-dihydroxy-2-naphthoate (DHNA) to demethylmenaquinone (DMK).</text>
</comment>
<dbReference type="GO" id="GO:0042371">
    <property type="term" value="P:vitamin K biosynthetic process"/>
    <property type="evidence" value="ECO:0007669"/>
    <property type="project" value="TreeGrafter"/>
</dbReference>
<dbReference type="PANTHER" id="PTHR13929:SF0">
    <property type="entry name" value="UBIA PRENYLTRANSFERASE DOMAIN-CONTAINING PROTEIN 1"/>
    <property type="match status" value="1"/>
</dbReference>
<dbReference type="FunFam" id="1.10.357.140:FF:000007">
    <property type="entry name" value="1,4-dihydroxy-2-naphthoate octaprenyltransferase"/>
    <property type="match status" value="1"/>
</dbReference>
<name>A0A075LNG1_9BACI</name>
<dbReference type="UniPathway" id="UPA00079">
    <property type="reaction ID" value="UER00168"/>
</dbReference>
<evidence type="ECO:0000256" key="8">
    <source>
        <dbReference type="HAMAP-Rule" id="MF_01937"/>
    </source>
</evidence>
<evidence type="ECO:0000256" key="1">
    <source>
        <dbReference type="ARBA" id="ARBA00004141"/>
    </source>
</evidence>
<evidence type="ECO:0000256" key="4">
    <source>
        <dbReference type="ARBA" id="ARBA00022679"/>
    </source>
</evidence>
<dbReference type="PIRSF" id="PIRSF005355">
    <property type="entry name" value="UBIAD1"/>
    <property type="match status" value="1"/>
</dbReference>
<keyword evidence="3 8" id="KW-1003">Cell membrane</keyword>
<dbReference type="AlphaFoldDB" id="A0A075LNG1"/>
<protein>
    <recommendedName>
        <fullName evidence="8 9">1,4-dihydroxy-2-naphthoate octaprenyltransferase</fullName>
        <shortName evidence="8">DHNA-octaprenyltransferase</shortName>
        <ecNumber evidence="8 9">2.5.1.74</ecNumber>
    </recommendedName>
</protein>
<feature type="transmembrane region" description="Helical" evidence="8">
    <location>
        <begin position="295"/>
        <end position="313"/>
    </location>
</feature>
<keyword evidence="7 8" id="KW-0472">Membrane</keyword>
<sequence length="315" mass="34779">MQSIGNDNVRQALNEREGFQIWWRLMRPHTLTASFVPVFIGTMLAALDGKINWLLFGAMLLACMLIQCATNMFNEYYDFVRGLDNEQSVGIGGTIVRDGIKPKTVLSLALTFYAISMLLGVYICMESSWYIALIGLACMLCGYLYTGGPYPISYTPFGELTSGVFMGAIIICITYYIQTLTLTGNVVLISIPVTIFIACINFANNLRDHDGDKVNGRRTVAILLGLKKGVTFLGICFIISYVITAVFIAVGLLPIWAVITFLSIKKARDAYRGFIGKTMPLEMMPAMKATGQTNTIYGLLLVIALLIQQFVPLSF</sequence>
<evidence type="ECO:0000313" key="11">
    <source>
        <dbReference type="Proteomes" id="UP000027980"/>
    </source>
</evidence>
<dbReference type="InterPro" id="IPR044878">
    <property type="entry name" value="UbiA_sf"/>
</dbReference>
<evidence type="ECO:0000256" key="6">
    <source>
        <dbReference type="ARBA" id="ARBA00022989"/>
    </source>
</evidence>
<evidence type="ECO:0000256" key="7">
    <source>
        <dbReference type="ARBA" id="ARBA00023136"/>
    </source>
</evidence>
<evidence type="ECO:0000256" key="2">
    <source>
        <dbReference type="ARBA" id="ARBA00022428"/>
    </source>
</evidence>
<dbReference type="InterPro" id="IPR004657">
    <property type="entry name" value="MenA"/>
</dbReference>
<evidence type="ECO:0000313" key="10">
    <source>
        <dbReference type="EMBL" id="AIF68250.1"/>
    </source>
</evidence>
<dbReference type="GO" id="GO:0005886">
    <property type="term" value="C:plasma membrane"/>
    <property type="evidence" value="ECO:0007669"/>
    <property type="project" value="UniProtKB-SubCell"/>
</dbReference>
<dbReference type="RefSeq" id="WP_038565032.1">
    <property type="nucleotide sequence ID" value="NZ_CP008876.1"/>
</dbReference>
<feature type="transmembrane region" description="Helical" evidence="8">
    <location>
        <begin position="129"/>
        <end position="145"/>
    </location>
</feature>
<feature type="transmembrane region" description="Helical" evidence="8">
    <location>
        <begin position="105"/>
        <end position="123"/>
    </location>
</feature>
<dbReference type="GO" id="GO:0046428">
    <property type="term" value="F:1,4-dihydroxy-2-naphthoate polyprenyltransferase activity"/>
    <property type="evidence" value="ECO:0007669"/>
    <property type="project" value="UniProtKB-UniRule"/>
</dbReference>
<evidence type="ECO:0000256" key="5">
    <source>
        <dbReference type="ARBA" id="ARBA00022692"/>
    </source>
</evidence>
<feature type="transmembrane region" description="Helical" evidence="8">
    <location>
        <begin position="157"/>
        <end position="177"/>
    </location>
</feature>
<feature type="transmembrane region" description="Helical" evidence="8">
    <location>
        <begin position="232"/>
        <end position="259"/>
    </location>
</feature>
<evidence type="ECO:0000256" key="3">
    <source>
        <dbReference type="ARBA" id="ARBA00022475"/>
    </source>
</evidence>
<dbReference type="GeneID" id="34222849"/>
<dbReference type="EC" id="2.5.1.74" evidence="8 9"/>
<dbReference type="CDD" id="cd13962">
    <property type="entry name" value="PT_UbiA_UBIAD1"/>
    <property type="match status" value="1"/>
</dbReference>
<dbReference type="HAMAP" id="MF_01937">
    <property type="entry name" value="MenA_1"/>
    <property type="match status" value="1"/>
</dbReference>
<feature type="transmembrane region" description="Helical" evidence="8">
    <location>
        <begin position="53"/>
        <end position="73"/>
    </location>
</feature>
<gene>
    <name evidence="8" type="primary">menA</name>
    <name evidence="10" type="ORF">GZ22_17505</name>
</gene>
<keyword evidence="5 8" id="KW-0812">Transmembrane</keyword>
<dbReference type="NCBIfam" id="TIGR00751">
    <property type="entry name" value="menA"/>
    <property type="match status" value="1"/>
</dbReference>
<dbReference type="PANTHER" id="PTHR13929">
    <property type="entry name" value="1,4-DIHYDROXY-2-NAPHTHOATE OCTAPRENYLTRANSFERASE"/>
    <property type="match status" value="1"/>
</dbReference>
<dbReference type="GO" id="GO:0009234">
    <property type="term" value="P:menaquinone biosynthetic process"/>
    <property type="evidence" value="ECO:0007669"/>
    <property type="project" value="UniProtKB-UniRule"/>
</dbReference>
<accession>A0A075LNG1</accession>
<comment type="subcellular location">
    <subcellularLocation>
        <location evidence="8">Cell membrane</location>
        <topology evidence="8">Multi-pass membrane protein</topology>
    </subcellularLocation>
    <subcellularLocation>
        <location evidence="1">Membrane</location>
        <topology evidence="1">Multi-pass membrane protein</topology>
    </subcellularLocation>
</comment>
<comment type="similarity">
    <text evidence="8">Belongs to the MenA family. Type 1 subfamily.</text>
</comment>
<dbReference type="NCBIfam" id="NF004749">
    <property type="entry name" value="PRK06080.1-1"/>
    <property type="match status" value="1"/>
</dbReference>
<dbReference type="KEGG" id="tap:GZ22_17505"/>
<keyword evidence="2 8" id="KW-0474">Menaquinone biosynthesis</keyword>